<gene>
    <name evidence="6" type="ORF">ACFSBT_16605</name>
</gene>
<dbReference type="Proteomes" id="UP001597187">
    <property type="component" value="Unassembled WGS sequence"/>
</dbReference>
<evidence type="ECO:0000313" key="7">
    <source>
        <dbReference type="Proteomes" id="UP001597187"/>
    </source>
</evidence>
<dbReference type="PANTHER" id="PTHR30290:SF9">
    <property type="entry name" value="OLIGOPEPTIDE-BINDING PROTEIN APPA"/>
    <property type="match status" value="1"/>
</dbReference>
<dbReference type="InterPro" id="IPR039424">
    <property type="entry name" value="SBP_5"/>
</dbReference>
<evidence type="ECO:0000313" key="6">
    <source>
        <dbReference type="EMBL" id="MFD1514903.1"/>
    </source>
</evidence>
<dbReference type="InterPro" id="IPR006311">
    <property type="entry name" value="TAT_signal"/>
</dbReference>
<comment type="similarity">
    <text evidence="1">Belongs to the bacterial solute-binding protein 5 family.</text>
</comment>
<dbReference type="EMBL" id="JBHUDC010000008">
    <property type="protein sequence ID" value="MFD1514903.1"/>
    <property type="molecule type" value="Genomic_DNA"/>
</dbReference>
<dbReference type="PANTHER" id="PTHR30290">
    <property type="entry name" value="PERIPLASMIC BINDING COMPONENT OF ABC TRANSPORTER"/>
    <property type="match status" value="1"/>
</dbReference>
<evidence type="ECO:0000259" key="5">
    <source>
        <dbReference type="Pfam" id="PF00496"/>
    </source>
</evidence>
<dbReference type="PROSITE" id="PS51318">
    <property type="entry name" value="TAT"/>
    <property type="match status" value="1"/>
</dbReference>
<sequence>MTGESVDRRSFLKLAGGAAATAALAGCTGDDGGNGSGGDGNGTGGGGNQSTGGDQGTELPEPETREEYLQRANLLLHDQAPWIFLNRQYSVYGKSNRIEWEARRDERIDAYEIVPQEGTGVRITQSQMDSGLDPHDHRETTTDNIVLQSYEGLLGRDADGNIVEVLADGYERVEDGTVRFTIRQGVTFHSGEELTPADVAFSINRIVDDEVGGLVSPQSDQLSGVTGAEVVDGERAVDVSSDGINPIVFSLFASYCDIVQQSWIEENEGPFINSNMNGTGPFQLDSYEQDVSVSYTRYEDYWREPAPAETLEITAAGESSTRVNQLLGGETDIIVNVPPQDAGRVQENGNTELSPVPSTRVIYNAMVYNAEPFDSVEFRQAMNYAIDLPSIIENILAGFADPTGQPTLEGFVGYNSDVGPYESDPERAQQLVEDSGYAGAEITLHTPVGRYLGDLEIAQAVAGQIDELPNVSASVRQREFGTLAEELLDGDISTGPSFYLIGWGNATFDASQTIIPLLTTDGALTSYSNEEVDGLIDQAQSMAGEGAGSGDESGGTTEGGNSSGNSSN</sequence>
<name>A0ABD6AZ90_9EURY</name>
<comment type="caution">
    <text evidence="6">The sequence shown here is derived from an EMBL/GenBank/DDBJ whole genome shotgun (WGS) entry which is preliminary data.</text>
</comment>
<feature type="compositionally biased region" description="Gly residues" evidence="4">
    <location>
        <begin position="34"/>
        <end position="55"/>
    </location>
</feature>
<dbReference type="Gene3D" id="3.10.105.10">
    <property type="entry name" value="Dipeptide-binding Protein, Domain 3"/>
    <property type="match status" value="1"/>
</dbReference>
<feature type="compositionally biased region" description="Gly residues" evidence="4">
    <location>
        <begin position="545"/>
        <end position="562"/>
    </location>
</feature>
<dbReference type="InterPro" id="IPR000914">
    <property type="entry name" value="SBP_5_dom"/>
</dbReference>
<keyword evidence="2" id="KW-0813">Transport</keyword>
<dbReference type="Pfam" id="PF00496">
    <property type="entry name" value="SBP_bac_5"/>
    <property type="match status" value="1"/>
</dbReference>
<dbReference type="Gene3D" id="3.40.190.10">
    <property type="entry name" value="Periplasmic binding protein-like II"/>
    <property type="match status" value="1"/>
</dbReference>
<protein>
    <submittedName>
        <fullName evidence="6">ABC transporter substrate-binding protein</fullName>
    </submittedName>
</protein>
<organism evidence="6 7">
    <name type="scientific">Halomarina rubra</name>
    <dbReference type="NCBI Taxonomy" id="2071873"/>
    <lineage>
        <taxon>Archaea</taxon>
        <taxon>Methanobacteriati</taxon>
        <taxon>Methanobacteriota</taxon>
        <taxon>Stenosarchaea group</taxon>
        <taxon>Halobacteria</taxon>
        <taxon>Halobacteriales</taxon>
        <taxon>Natronomonadaceae</taxon>
        <taxon>Halomarina</taxon>
    </lineage>
</organism>
<keyword evidence="3" id="KW-0732">Signal</keyword>
<dbReference type="RefSeq" id="WP_250874832.1">
    <property type="nucleotide sequence ID" value="NZ_JALXFV010000008.1"/>
</dbReference>
<accession>A0ABD6AZ90</accession>
<evidence type="ECO:0000256" key="3">
    <source>
        <dbReference type="ARBA" id="ARBA00022729"/>
    </source>
</evidence>
<evidence type="ECO:0000256" key="2">
    <source>
        <dbReference type="ARBA" id="ARBA00022448"/>
    </source>
</evidence>
<reference evidence="6 7" key="1">
    <citation type="journal article" date="2019" name="Int. J. Syst. Evol. Microbiol.">
        <title>The Global Catalogue of Microorganisms (GCM) 10K type strain sequencing project: providing services to taxonomists for standard genome sequencing and annotation.</title>
        <authorList>
            <consortium name="The Broad Institute Genomics Platform"/>
            <consortium name="The Broad Institute Genome Sequencing Center for Infectious Disease"/>
            <person name="Wu L."/>
            <person name="Ma J."/>
        </authorList>
    </citation>
    <scope>NUCLEOTIDE SEQUENCE [LARGE SCALE GENOMIC DNA]</scope>
    <source>
        <strain evidence="6 7">CGMCC 1.12563</strain>
    </source>
</reference>
<proteinExistence type="inferred from homology"/>
<feature type="region of interest" description="Disordered" evidence="4">
    <location>
        <begin position="535"/>
        <end position="568"/>
    </location>
</feature>
<dbReference type="Gene3D" id="3.90.76.10">
    <property type="entry name" value="Dipeptide-binding Protein, Domain 1"/>
    <property type="match status" value="1"/>
</dbReference>
<dbReference type="SUPFAM" id="SSF53850">
    <property type="entry name" value="Periplasmic binding protein-like II"/>
    <property type="match status" value="1"/>
</dbReference>
<feature type="domain" description="Solute-binding protein family 5" evidence="5">
    <location>
        <begin position="162"/>
        <end position="522"/>
    </location>
</feature>
<feature type="region of interest" description="Disordered" evidence="4">
    <location>
        <begin position="34"/>
        <end position="64"/>
    </location>
</feature>
<evidence type="ECO:0000256" key="4">
    <source>
        <dbReference type="SAM" id="MobiDB-lite"/>
    </source>
</evidence>
<dbReference type="AlphaFoldDB" id="A0ABD6AZ90"/>
<evidence type="ECO:0000256" key="1">
    <source>
        <dbReference type="ARBA" id="ARBA00005695"/>
    </source>
</evidence>
<keyword evidence="7" id="KW-1185">Reference proteome</keyword>